<feature type="region of interest" description="Disordered" evidence="5">
    <location>
        <begin position="206"/>
        <end position="230"/>
    </location>
</feature>
<dbReference type="SMART" id="SM01371">
    <property type="entry name" value="TFIIA"/>
    <property type="match status" value="1"/>
</dbReference>
<dbReference type="FunFam" id="1.10.287.100:FF:000001">
    <property type="entry name" value="Transcription initiation factor IIA subunit"/>
    <property type="match status" value="1"/>
</dbReference>
<dbReference type="GO" id="GO:0005672">
    <property type="term" value="C:transcription factor TFIIA complex"/>
    <property type="evidence" value="ECO:0007669"/>
    <property type="project" value="InterPro"/>
</dbReference>
<evidence type="ECO:0000256" key="4">
    <source>
        <dbReference type="ARBA" id="ARBA00023242"/>
    </source>
</evidence>
<evidence type="ECO:0000256" key="5">
    <source>
        <dbReference type="SAM" id="MobiDB-lite"/>
    </source>
</evidence>
<dbReference type="PANTHER" id="PTHR12694">
    <property type="entry name" value="TRANSCRIPTION INITIATION FACTOR IIA SUBUNIT 1"/>
    <property type="match status" value="1"/>
</dbReference>
<dbReference type="SUPFAM" id="SSF47396">
    <property type="entry name" value="Transcription factor IIA (TFIIA), alpha-helical domain"/>
    <property type="match status" value="1"/>
</dbReference>
<dbReference type="EMBL" id="UZAM01011129">
    <property type="protein sequence ID" value="VDP14940.1"/>
    <property type="molecule type" value="Genomic_DNA"/>
</dbReference>
<proteinExistence type="inferred from homology"/>
<evidence type="ECO:0000313" key="6">
    <source>
        <dbReference type="EMBL" id="VDP14940.1"/>
    </source>
</evidence>
<evidence type="ECO:0000313" key="7">
    <source>
        <dbReference type="Proteomes" id="UP000270296"/>
    </source>
</evidence>
<dbReference type="Gene3D" id="1.10.287.100">
    <property type="match status" value="1"/>
</dbReference>
<dbReference type="InterPro" id="IPR004855">
    <property type="entry name" value="TFIIA_asu/bsu"/>
</dbReference>
<dbReference type="Proteomes" id="UP000270296">
    <property type="component" value="Unassembled WGS sequence"/>
</dbReference>
<organism evidence="8">
    <name type="scientific">Soboliphyme baturini</name>
    <dbReference type="NCBI Taxonomy" id="241478"/>
    <lineage>
        <taxon>Eukaryota</taxon>
        <taxon>Metazoa</taxon>
        <taxon>Ecdysozoa</taxon>
        <taxon>Nematoda</taxon>
        <taxon>Enoplea</taxon>
        <taxon>Dorylaimia</taxon>
        <taxon>Dioctophymatida</taxon>
        <taxon>Dioctophymatoidea</taxon>
        <taxon>Soboliphymatidae</taxon>
        <taxon>Soboliphyme</taxon>
    </lineage>
</organism>
<keyword evidence="3" id="KW-0804">Transcription</keyword>
<evidence type="ECO:0000313" key="8">
    <source>
        <dbReference type="WBParaSite" id="SBAD_0000827301-mRNA-1"/>
    </source>
</evidence>
<comment type="subcellular location">
    <subcellularLocation>
        <location evidence="1">Nucleus</location>
    </subcellularLocation>
</comment>
<dbReference type="AlphaFoldDB" id="A0A183IWI0"/>
<dbReference type="Gene3D" id="2.30.18.10">
    <property type="entry name" value="Transcription factor IIA (TFIIA), beta-barrel domain"/>
    <property type="match status" value="1"/>
</dbReference>
<dbReference type="CDD" id="cd07976">
    <property type="entry name" value="TFIIA_alpha_beta_like"/>
    <property type="match status" value="1"/>
</dbReference>
<dbReference type="OrthoDB" id="333486at2759"/>
<evidence type="ECO:0000256" key="2">
    <source>
        <dbReference type="ARBA" id="ARBA00010059"/>
    </source>
</evidence>
<protein>
    <submittedName>
        <fullName evidence="8">Transcription initiation factor IIA subunit 1</fullName>
    </submittedName>
</protein>
<accession>A0A183IWI0</accession>
<reference evidence="8" key="1">
    <citation type="submission" date="2016-06" db="UniProtKB">
        <authorList>
            <consortium name="WormBaseParasite"/>
        </authorList>
    </citation>
    <scope>IDENTIFICATION</scope>
</reference>
<gene>
    <name evidence="6" type="ORF">SBAD_LOCUS7977</name>
</gene>
<comment type="similarity">
    <text evidence="2">Belongs to the TFIIA subunit 1 family.</text>
</comment>
<dbReference type="SUPFAM" id="SSF50784">
    <property type="entry name" value="Transcription factor IIA (TFIIA), beta-barrel domain"/>
    <property type="match status" value="1"/>
</dbReference>
<evidence type="ECO:0000256" key="3">
    <source>
        <dbReference type="ARBA" id="ARBA00023163"/>
    </source>
</evidence>
<reference evidence="6 7" key="2">
    <citation type="submission" date="2018-11" db="EMBL/GenBank/DDBJ databases">
        <authorList>
            <consortium name="Pathogen Informatics"/>
        </authorList>
    </citation>
    <scope>NUCLEOTIDE SEQUENCE [LARGE SCALE GENOMIC DNA]</scope>
</reference>
<sequence length="284" mass="31086">MPFEPKKNAPSQQRFAAATKFILKDVRETIVLMMTSFQGGQPVNRLYKGVIEEVCTSVREAFLDEGVDEQVLQELKQVWETKVLATKAIDSFHENVSPVVRGSVITGVPAGTGIRIPVVPFSPQTISATNLALQHGVLAGNPQSFLIQPLSAGNVRLLSNSNQISAQLIPSHVLSGCQAGPSQRIYQVDGSGGLSDDEEVDEILEEEETSENLGPVEEGEPLNSDDDVSNEDANELFEADSVVACQYEKVTRTRNKWKFIFKDGIMNLNGKDFVFNRATGEAEF</sequence>
<name>A0A183IWI0_9BILA</name>
<dbReference type="WBParaSite" id="SBAD_0000827301-mRNA-1">
    <property type="protein sequence ID" value="SBAD_0000827301-mRNA-1"/>
    <property type="gene ID" value="SBAD_0000827301"/>
</dbReference>
<dbReference type="InterPro" id="IPR009088">
    <property type="entry name" value="TFIIA_b-brl"/>
</dbReference>
<dbReference type="Pfam" id="PF03153">
    <property type="entry name" value="TFIIA"/>
    <property type="match status" value="2"/>
</dbReference>
<dbReference type="PANTHER" id="PTHR12694:SF8">
    <property type="entry name" value="TRANSCRIPTION INITIATION FACTOR IIA SUBUNIT 1"/>
    <property type="match status" value="1"/>
</dbReference>
<keyword evidence="7" id="KW-1185">Reference proteome</keyword>
<evidence type="ECO:0000256" key="1">
    <source>
        <dbReference type="ARBA" id="ARBA00004123"/>
    </source>
</evidence>
<feature type="compositionally biased region" description="Acidic residues" evidence="5">
    <location>
        <begin position="217"/>
        <end position="230"/>
    </location>
</feature>
<keyword evidence="4" id="KW-0539">Nucleus</keyword>
<dbReference type="GO" id="GO:0006367">
    <property type="term" value="P:transcription initiation at RNA polymerase II promoter"/>
    <property type="evidence" value="ECO:0007669"/>
    <property type="project" value="InterPro"/>
</dbReference>